<reference evidence="2 3" key="1">
    <citation type="submission" date="2020-05" db="EMBL/GenBank/DDBJ databases">
        <title>Vigna angularis (adzuki bean) Var. LongXiaoDou No. 4 denovo assembly.</title>
        <authorList>
            <person name="Xiang H."/>
        </authorList>
    </citation>
    <scope>NUCLEOTIDE SEQUENCE [LARGE SCALE GENOMIC DNA]</scope>
    <source>
        <tissue evidence="2">Leaf</tissue>
    </source>
</reference>
<proteinExistence type="predicted"/>
<feature type="compositionally biased region" description="Basic residues" evidence="1">
    <location>
        <begin position="95"/>
        <end position="105"/>
    </location>
</feature>
<gene>
    <name evidence="2" type="ORF">HKW66_Vig0244160</name>
</gene>
<organism evidence="2 3">
    <name type="scientific">Phaseolus angularis</name>
    <name type="common">Azuki bean</name>
    <name type="synonym">Vigna angularis</name>
    <dbReference type="NCBI Taxonomy" id="3914"/>
    <lineage>
        <taxon>Eukaryota</taxon>
        <taxon>Viridiplantae</taxon>
        <taxon>Streptophyta</taxon>
        <taxon>Embryophyta</taxon>
        <taxon>Tracheophyta</taxon>
        <taxon>Spermatophyta</taxon>
        <taxon>Magnoliopsida</taxon>
        <taxon>eudicotyledons</taxon>
        <taxon>Gunneridae</taxon>
        <taxon>Pentapetalae</taxon>
        <taxon>rosids</taxon>
        <taxon>fabids</taxon>
        <taxon>Fabales</taxon>
        <taxon>Fabaceae</taxon>
        <taxon>Papilionoideae</taxon>
        <taxon>50 kb inversion clade</taxon>
        <taxon>NPAAA clade</taxon>
        <taxon>indigoferoid/millettioid clade</taxon>
        <taxon>Phaseoleae</taxon>
        <taxon>Vigna</taxon>
    </lineage>
</organism>
<name>A0A8T0KZB2_PHAAN</name>
<protein>
    <submittedName>
        <fullName evidence="2">Uncharacterized protein</fullName>
    </submittedName>
</protein>
<dbReference type="Proteomes" id="UP000743370">
    <property type="component" value="Unassembled WGS sequence"/>
</dbReference>
<accession>A0A8T0KZB2</accession>
<evidence type="ECO:0000313" key="3">
    <source>
        <dbReference type="Proteomes" id="UP000743370"/>
    </source>
</evidence>
<evidence type="ECO:0000313" key="2">
    <source>
        <dbReference type="EMBL" id="KAG2404769.1"/>
    </source>
</evidence>
<evidence type="ECO:0000256" key="1">
    <source>
        <dbReference type="SAM" id="MobiDB-lite"/>
    </source>
</evidence>
<comment type="caution">
    <text evidence="2">The sequence shown here is derived from an EMBL/GenBank/DDBJ whole genome shotgun (WGS) entry which is preliminary data.</text>
</comment>
<feature type="region of interest" description="Disordered" evidence="1">
    <location>
        <begin position="86"/>
        <end position="105"/>
    </location>
</feature>
<feature type="region of interest" description="Disordered" evidence="1">
    <location>
        <begin position="37"/>
        <end position="71"/>
    </location>
</feature>
<dbReference type="EMBL" id="JABFOF010000002">
    <property type="protein sequence ID" value="KAG2404769.1"/>
    <property type="molecule type" value="Genomic_DNA"/>
</dbReference>
<feature type="compositionally biased region" description="Polar residues" evidence="1">
    <location>
        <begin position="52"/>
        <end position="63"/>
    </location>
</feature>
<dbReference type="AlphaFoldDB" id="A0A8T0KZB2"/>
<sequence>MSYTPRPPSTIVNVATVKLTIVGTPRVHLATTHRCHQLTAENHLEQNPQPPSLNRESNPQIAASSEREPPPARAIIFSAMKLAQQRHQQLQLPRHNAKLFHHRTQ</sequence>